<evidence type="ECO:0000313" key="2">
    <source>
        <dbReference type="Proteomes" id="UP000543598"/>
    </source>
</evidence>
<organism evidence="1 2">
    <name type="scientific">Microbacterium ulmi</name>
    <dbReference type="NCBI Taxonomy" id="179095"/>
    <lineage>
        <taxon>Bacteria</taxon>
        <taxon>Bacillati</taxon>
        <taxon>Actinomycetota</taxon>
        <taxon>Actinomycetes</taxon>
        <taxon>Micrococcales</taxon>
        <taxon>Microbacteriaceae</taxon>
        <taxon>Microbacterium</taxon>
    </lineage>
</organism>
<dbReference type="InterPro" id="IPR045499">
    <property type="entry name" value="DUF6492"/>
</dbReference>
<accession>A0A7Y2M003</accession>
<reference evidence="1 2" key="1">
    <citation type="submission" date="2020-05" db="EMBL/GenBank/DDBJ databases">
        <title>MicrobeNet Type strains.</title>
        <authorList>
            <person name="Nicholson A.C."/>
        </authorList>
    </citation>
    <scope>NUCLEOTIDE SEQUENCE [LARGE SCALE GENOMIC DNA]</scope>
    <source>
        <strain evidence="1 2">JCM 14282</strain>
    </source>
</reference>
<comment type="caution">
    <text evidence="1">The sequence shown here is derived from an EMBL/GenBank/DDBJ whole genome shotgun (WGS) entry which is preliminary data.</text>
</comment>
<sequence length="333" mass="37243">MTTEDARAISLVAVIRRDPNRPVSDIDRFLALAVPSFERFLGDGLVEELVVITPERDVAEATRRIPPALGIPVRVVDEKDVIPHLDHDAAGWMKQQVIKLAAPAVVRTPWFITLDADVVAARPVDREFLLPGGRALWQQESAGAHMDWWRNSARVLRSGLVIDSDQPVFGVTPAIMHAPSLVALGERIEREHPGMHWTRTLMDLADEGWTEYTLYWTHVLDTGAADALYTASGDGDRPYSLNGSVWVGDHLSSRALRDQLADVFSPDAPHAFFVFQSNLDRPLAETVALVRPLLGGHGPTRAEKRLWARRARTHRARSVLLTWRARLRRLIRG</sequence>
<dbReference type="Proteomes" id="UP000543598">
    <property type="component" value="Unassembled WGS sequence"/>
</dbReference>
<dbReference type="EMBL" id="JABEMB010000004">
    <property type="protein sequence ID" value="NNH03264.1"/>
    <property type="molecule type" value="Genomic_DNA"/>
</dbReference>
<name>A0A7Y2M003_9MICO</name>
<proteinExistence type="predicted"/>
<dbReference type="AlphaFoldDB" id="A0A7Y2M003"/>
<evidence type="ECO:0000313" key="1">
    <source>
        <dbReference type="EMBL" id="NNH03264.1"/>
    </source>
</evidence>
<gene>
    <name evidence="1" type="ORF">HLA99_05310</name>
</gene>
<protein>
    <submittedName>
        <fullName evidence="1">Uncharacterized protein</fullName>
    </submittedName>
</protein>
<dbReference type="RefSeq" id="WP_167037702.1">
    <property type="nucleotide sequence ID" value="NZ_BAAANA010000001.1"/>
</dbReference>
<dbReference type="Pfam" id="PF20102">
    <property type="entry name" value="DUF6492"/>
    <property type="match status" value="1"/>
</dbReference>
<keyword evidence="2" id="KW-1185">Reference proteome</keyword>